<gene>
    <name evidence="2" type="ORF">QM481_00315</name>
</gene>
<organism evidence="2 3">
    <name type="scientific">Flectobacillus rivi</name>
    <dbReference type="NCBI Taxonomy" id="2984209"/>
    <lineage>
        <taxon>Bacteria</taxon>
        <taxon>Pseudomonadati</taxon>
        <taxon>Bacteroidota</taxon>
        <taxon>Cytophagia</taxon>
        <taxon>Cytophagales</taxon>
        <taxon>Flectobacillaceae</taxon>
        <taxon>Flectobacillus</taxon>
    </lineage>
</organism>
<evidence type="ECO:0000313" key="2">
    <source>
        <dbReference type="EMBL" id="MDI9872947.1"/>
    </source>
</evidence>
<feature type="transmembrane region" description="Helical" evidence="1">
    <location>
        <begin position="88"/>
        <end position="106"/>
    </location>
</feature>
<proteinExistence type="predicted"/>
<keyword evidence="1" id="KW-1133">Transmembrane helix</keyword>
<evidence type="ECO:0000256" key="1">
    <source>
        <dbReference type="SAM" id="Phobius"/>
    </source>
</evidence>
<keyword evidence="3" id="KW-1185">Reference proteome</keyword>
<dbReference type="RefSeq" id="WP_283380201.1">
    <property type="nucleotide sequence ID" value="NZ_JASHIE010000001.1"/>
</dbReference>
<reference evidence="2 3" key="1">
    <citation type="submission" date="2023-05" db="EMBL/GenBank/DDBJ databases">
        <title>Novel species of genus Flectobacillus isolated from stream in China.</title>
        <authorList>
            <person name="Lu H."/>
        </authorList>
    </citation>
    <scope>NUCLEOTIDE SEQUENCE [LARGE SCALE GENOMIC DNA]</scope>
    <source>
        <strain evidence="2 3">LFS242W</strain>
    </source>
</reference>
<protein>
    <recommendedName>
        <fullName evidence="4">Holin</fullName>
    </recommendedName>
</protein>
<sequence>MSSSMILSDLLTAGLLGLVGQLLRFLVGYKKLFDEAENQKLPLSSLFQINRFVISVIIGFVAGIIGLISLSDFKTSLFASPEQVKSTILTLIGIGYAGTDFIEGFIKKYIPKN</sequence>
<accession>A0ABT6YW60</accession>
<feature type="transmembrane region" description="Helical" evidence="1">
    <location>
        <begin position="6"/>
        <end position="27"/>
    </location>
</feature>
<dbReference type="EMBL" id="JASHIE010000001">
    <property type="protein sequence ID" value="MDI9872947.1"/>
    <property type="molecule type" value="Genomic_DNA"/>
</dbReference>
<keyword evidence="1" id="KW-0812">Transmembrane</keyword>
<feature type="transmembrane region" description="Helical" evidence="1">
    <location>
        <begin position="48"/>
        <end position="68"/>
    </location>
</feature>
<keyword evidence="1" id="KW-0472">Membrane</keyword>
<dbReference type="Proteomes" id="UP001225761">
    <property type="component" value="Unassembled WGS sequence"/>
</dbReference>
<evidence type="ECO:0008006" key="4">
    <source>
        <dbReference type="Google" id="ProtNLM"/>
    </source>
</evidence>
<evidence type="ECO:0000313" key="3">
    <source>
        <dbReference type="Proteomes" id="UP001225761"/>
    </source>
</evidence>
<comment type="caution">
    <text evidence="2">The sequence shown here is derived from an EMBL/GenBank/DDBJ whole genome shotgun (WGS) entry which is preliminary data.</text>
</comment>
<name>A0ABT6YW60_9BACT</name>